<dbReference type="Proteomes" id="UP000594638">
    <property type="component" value="Unassembled WGS sequence"/>
</dbReference>
<dbReference type="GO" id="GO:0005829">
    <property type="term" value="C:cytosol"/>
    <property type="evidence" value="ECO:0007669"/>
    <property type="project" value="TreeGrafter"/>
</dbReference>
<comment type="similarity">
    <text evidence="1">Belongs to the class-I aminoacyl-tRNA synthetase family.</text>
</comment>
<dbReference type="EC" id="6.1.1.4" evidence="2"/>
<evidence type="ECO:0000256" key="1">
    <source>
        <dbReference type="ARBA" id="ARBA00005594"/>
    </source>
</evidence>
<comment type="caution">
    <text evidence="8">The sequence shown here is derived from an EMBL/GenBank/DDBJ whole genome shotgun (WGS) entry which is preliminary data.</text>
</comment>
<evidence type="ECO:0000313" key="8">
    <source>
        <dbReference type="EMBL" id="CAA2997734.1"/>
    </source>
</evidence>
<dbReference type="GO" id="GO:0005524">
    <property type="term" value="F:ATP binding"/>
    <property type="evidence" value="ECO:0007669"/>
    <property type="project" value="UniProtKB-KW"/>
</dbReference>
<dbReference type="InterPro" id="IPR002302">
    <property type="entry name" value="Leu-tRNA-ligase"/>
</dbReference>
<evidence type="ECO:0000256" key="7">
    <source>
        <dbReference type="ARBA" id="ARBA00023146"/>
    </source>
</evidence>
<dbReference type="Gene3D" id="1.10.730.10">
    <property type="entry name" value="Isoleucyl-tRNA Synthetase, Domain 1"/>
    <property type="match status" value="1"/>
</dbReference>
<evidence type="ECO:0000313" key="9">
    <source>
        <dbReference type="Proteomes" id="UP000594638"/>
    </source>
</evidence>
<accession>A0A8S0SZW3</accession>
<dbReference type="Gramene" id="OE9A087658T1">
    <property type="protein sequence ID" value="OE9A087658C1"/>
    <property type="gene ID" value="OE9A087658"/>
</dbReference>
<keyword evidence="9" id="KW-1185">Reference proteome</keyword>
<gene>
    <name evidence="8" type="ORF">OLEA9_A087658</name>
</gene>
<protein>
    <recommendedName>
        <fullName evidence="2">leucine--tRNA ligase</fullName>
        <ecNumber evidence="2">6.1.1.4</ecNumber>
    </recommendedName>
</protein>
<proteinExistence type="inferred from homology"/>
<evidence type="ECO:0000256" key="5">
    <source>
        <dbReference type="ARBA" id="ARBA00022840"/>
    </source>
</evidence>
<dbReference type="Gene3D" id="3.10.20.590">
    <property type="match status" value="1"/>
</dbReference>
<keyword evidence="7" id="KW-0030">Aminoacyl-tRNA synthetase</keyword>
<evidence type="ECO:0000256" key="6">
    <source>
        <dbReference type="ARBA" id="ARBA00022917"/>
    </source>
</evidence>
<organism evidence="8 9">
    <name type="scientific">Olea europaea subsp. europaea</name>
    <dbReference type="NCBI Taxonomy" id="158383"/>
    <lineage>
        <taxon>Eukaryota</taxon>
        <taxon>Viridiplantae</taxon>
        <taxon>Streptophyta</taxon>
        <taxon>Embryophyta</taxon>
        <taxon>Tracheophyta</taxon>
        <taxon>Spermatophyta</taxon>
        <taxon>Magnoliopsida</taxon>
        <taxon>eudicotyledons</taxon>
        <taxon>Gunneridae</taxon>
        <taxon>Pentapetalae</taxon>
        <taxon>asterids</taxon>
        <taxon>lamiids</taxon>
        <taxon>Lamiales</taxon>
        <taxon>Oleaceae</taxon>
        <taxon>Oleeae</taxon>
        <taxon>Olea</taxon>
    </lineage>
</organism>
<dbReference type="PANTHER" id="PTHR43740:SF2">
    <property type="entry name" value="LEUCINE--TRNA LIGASE, MITOCHONDRIAL"/>
    <property type="match status" value="1"/>
</dbReference>
<sequence length="175" mass="19403">MAEMAGSINGHERIAEEKVKNSGDSYILFVYMKCLWANFETPKSGVLVLLKCSSFFGKSVEIDCRCIDKVTEEIEGIQFNTGISAMMEFINAAYKANPAYLKESTVVLLVQINGKTRGTIQVEEACTEEDAFRLASLDSKLSKFMSGKSIKKRIFVLGKILNVLLDAQNIKVGLQ</sequence>
<evidence type="ECO:0000256" key="3">
    <source>
        <dbReference type="ARBA" id="ARBA00022598"/>
    </source>
</evidence>
<dbReference type="AlphaFoldDB" id="A0A8S0SZW3"/>
<dbReference type="SUPFAM" id="SSF47323">
    <property type="entry name" value="Anticodon-binding domain of a subclass of class I aminoacyl-tRNA synthetases"/>
    <property type="match status" value="1"/>
</dbReference>
<keyword evidence="5" id="KW-0067">ATP-binding</keyword>
<evidence type="ECO:0000256" key="2">
    <source>
        <dbReference type="ARBA" id="ARBA00013164"/>
    </source>
</evidence>
<keyword evidence="4" id="KW-0547">Nucleotide-binding</keyword>
<dbReference type="OrthoDB" id="15954at2759"/>
<reference evidence="8 9" key="1">
    <citation type="submission" date="2019-12" db="EMBL/GenBank/DDBJ databases">
        <authorList>
            <person name="Alioto T."/>
            <person name="Alioto T."/>
            <person name="Gomez Garrido J."/>
        </authorList>
    </citation>
    <scope>NUCLEOTIDE SEQUENCE [LARGE SCALE GENOMIC DNA]</scope>
</reference>
<dbReference type="InterPro" id="IPR009080">
    <property type="entry name" value="tRNAsynth_Ia_anticodon-bd"/>
</dbReference>
<name>A0A8S0SZW3_OLEEU</name>
<dbReference type="GO" id="GO:0006429">
    <property type="term" value="P:leucyl-tRNA aminoacylation"/>
    <property type="evidence" value="ECO:0007669"/>
    <property type="project" value="InterPro"/>
</dbReference>
<dbReference type="EMBL" id="CACTIH010005565">
    <property type="protein sequence ID" value="CAA2997734.1"/>
    <property type="molecule type" value="Genomic_DNA"/>
</dbReference>
<dbReference type="GO" id="GO:0004823">
    <property type="term" value="F:leucine-tRNA ligase activity"/>
    <property type="evidence" value="ECO:0007669"/>
    <property type="project" value="UniProtKB-EC"/>
</dbReference>
<evidence type="ECO:0000256" key="4">
    <source>
        <dbReference type="ARBA" id="ARBA00022741"/>
    </source>
</evidence>
<keyword evidence="6" id="KW-0648">Protein biosynthesis</keyword>
<keyword evidence="3 8" id="KW-0436">Ligase</keyword>
<dbReference type="PANTHER" id="PTHR43740">
    <property type="entry name" value="LEUCYL-TRNA SYNTHETASE"/>
    <property type="match status" value="1"/>
</dbReference>